<proteinExistence type="predicted"/>
<dbReference type="EMBL" id="RZNJ01000001">
    <property type="protein sequence ID" value="RUT34507.1"/>
    <property type="molecule type" value="Genomic_DNA"/>
</dbReference>
<dbReference type="InterPro" id="IPR038573">
    <property type="entry name" value="BrnT_sf"/>
</dbReference>
<evidence type="ECO:0000313" key="1">
    <source>
        <dbReference type="EMBL" id="RUT34507.1"/>
    </source>
</evidence>
<sequence length="92" mass="10344">MKFEWDASKDRANIAKHGFGFAFASRIFEGPVLTSADERFDYGEARAVSIGAVEGVLVIVVVHTDRKGTVRLISARRANRAERMRYEQALRT</sequence>
<reference evidence="1 2" key="1">
    <citation type="journal article" date="2016" name="Int. J. Syst. Evol. Microbiol.">
        <title>Arsenicitalea aurantiaca gen. nov., sp. nov., a new member of the family Hyphomicrobiaceae, isolated from high-arsenic sediment.</title>
        <authorList>
            <person name="Mu Y."/>
            <person name="Zhou L."/>
            <person name="Zeng X.C."/>
            <person name="Liu L."/>
            <person name="Pan Y."/>
            <person name="Chen X."/>
            <person name="Wang J."/>
            <person name="Li S."/>
            <person name="Li W.J."/>
            <person name="Wang Y."/>
        </authorList>
    </citation>
    <scope>NUCLEOTIDE SEQUENCE [LARGE SCALE GENOMIC DNA]</scope>
    <source>
        <strain evidence="1 2">42-50</strain>
    </source>
</reference>
<name>A0A433XK98_9HYPH</name>
<gene>
    <name evidence="1" type="ORF">EMQ25_00650</name>
</gene>
<dbReference type="InterPro" id="IPR007460">
    <property type="entry name" value="BrnT_toxin"/>
</dbReference>
<dbReference type="OrthoDB" id="839663at2"/>
<dbReference type="Proteomes" id="UP000281547">
    <property type="component" value="Unassembled WGS sequence"/>
</dbReference>
<comment type="caution">
    <text evidence="1">The sequence shown here is derived from an EMBL/GenBank/DDBJ whole genome shotgun (WGS) entry which is preliminary data.</text>
</comment>
<dbReference type="Pfam" id="PF04365">
    <property type="entry name" value="BrnT_toxin"/>
    <property type="match status" value="1"/>
</dbReference>
<organism evidence="1 2">
    <name type="scientific">Arsenicitalea aurantiaca</name>
    <dbReference type="NCBI Taxonomy" id="1783274"/>
    <lineage>
        <taxon>Bacteria</taxon>
        <taxon>Pseudomonadati</taxon>
        <taxon>Pseudomonadota</taxon>
        <taxon>Alphaproteobacteria</taxon>
        <taxon>Hyphomicrobiales</taxon>
        <taxon>Devosiaceae</taxon>
        <taxon>Arsenicitalea</taxon>
    </lineage>
</organism>
<accession>A0A433XK98</accession>
<keyword evidence="2" id="KW-1185">Reference proteome</keyword>
<dbReference type="RefSeq" id="WP_127186626.1">
    <property type="nucleotide sequence ID" value="NZ_RZNJ01000001.1"/>
</dbReference>
<dbReference type="AlphaFoldDB" id="A0A433XK98"/>
<evidence type="ECO:0000313" key="2">
    <source>
        <dbReference type="Proteomes" id="UP000281547"/>
    </source>
</evidence>
<protein>
    <submittedName>
        <fullName evidence="1">BrnT family toxin</fullName>
    </submittedName>
</protein>
<dbReference type="Gene3D" id="3.10.450.530">
    <property type="entry name" value="Ribonuclease toxin, BrnT, of type II toxin-antitoxin system"/>
    <property type="match status" value="1"/>
</dbReference>